<organism evidence="2 3">
    <name type="scientific">Scytonema hofmannii FACHB-248</name>
    <dbReference type="NCBI Taxonomy" id="1842502"/>
    <lineage>
        <taxon>Bacteria</taxon>
        <taxon>Bacillati</taxon>
        <taxon>Cyanobacteriota</taxon>
        <taxon>Cyanophyceae</taxon>
        <taxon>Nostocales</taxon>
        <taxon>Scytonemataceae</taxon>
        <taxon>Scytonema</taxon>
    </lineage>
</organism>
<dbReference type="Proteomes" id="UP000660380">
    <property type="component" value="Unassembled WGS sequence"/>
</dbReference>
<keyword evidence="1" id="KW-0472">Membrane</keyword>
<name>A0ABR8GYN1_9CYAN</name>
<evidence type="ECO:0000256" key="1">
    <source>
        <dbReference type="SAM" id="Phobius"/>
    </source>
</evidence>
<evidence type="ECO:0008006" key="4">
    <source>
        <dbReference type="Google" id="ProtNLM"/>
    </source>
</evidence>
<gene>
    <name evidence="2" type="ORF">H6G81_28045</name>
</gene>
<evidence type="ECO:0000313" key="2">
    <source>
        <dbReference type="EMBL" id="MBD2608262.1"/>
    </source>
</evidence>
<dbReference type="EMBL" id="JACJTA010000088">
    <property type="protein sequence ID" value="MBD2608262.1"/>
    <property type="molecule type" value="Genomic_DNA"/>
</dbReference>
<sequence length="130" mass="14683">MPEPLTILASIALGALLTMGIVGAIAIVVYIIVKVIDLIKWFRDKKKERISGEQKNLIHGSVGARIKDGKVKEIDCNLFNEKEEEYQMVQFTYDREKDEIVDLRAVTAKYVDSELEEAHRGGETVVYTNV</sequence>
<accession>A0ABR8GYN1</accession>
<evidence type="ECO:0000313" key="3">
    <source>
        <dbReference type="Proteomes" id="UP000660380"/>
    </source>
</evidence>
<feature type="transmembrane region" description="Helical" evidence="1">
    <location>
        <begin position="6"/>
        <end position="33"/>
    </location>
</feature>
<dbReference type="RefSeq" id="WP_029637554.1">
    <property type="nucleotide sequence ID" value="NZ_JACJTA010000088.1"/>
</dbReference>
<reference evidence="2 3" key="1">
    <citation type="journal article" date="2020" name="ISME J.">
        <title>Comparative genomics reveals insights into cyanobacterial evolution and habitat adaptation.</title>
        <authorList>
            <person name="Chen M.Y."/>
            <person name="Teng W.K."/>
            <person name="Zhao L."/>
            <person name="Hu C.X."/>
            <person name="Zhou Y.K."/>
            <person name="Han B.P."/>
            <person name="Song L.R."/>
            <person name="Shu W.S."/>
        </authorList>
    </citation>
    <scope>NUCLEOTIDE SEQUENCE [LARGE SCALE GENOMIC DNA]</scope>
    <source>
        <strain evidence="2 3">FACHB-248</strain>
    </source>
</reference>
<keyword evidence="3" id="KW-1185">Reference proteome</keyword>
<keyword evidence="1" id="KW-1133">Transmembrane helix</keyword>
<proteinExistence type="predicted"/>
<comment type="caution">
    <text evidence="2">The sequence shown here is derived from an EMBL/GenBank/DDBJ whole genome shotgun (WGS) entry which is preliminary data.</text>
</comment>
<protein>
    <recommendedName>
        <fullName evidence="4">DUF3592 domain-containing protein</fullName>
    </recommendedName>
</protein>
<keyword evidence="1" id="KW-0812">Transmembrane</keyword>